<dbReference type="Proteomes" id="UP000193648">
    <property type="component" value="Unassembled WGS sequence"/>
</dbReference>
<evidence type="ECO:0000256" key="5">
    <source>
        <dbReference type="ARBA" id="ARBA00022692"/>
    </source>
</evidence>
<dbReference type="RefSeq" id="XP_021876625.1">
    <property type="nucleotide sequence ID" value="XM_022020246.1"/>
</dbReference>
<evidence type="ECO:0000256" key="8">
    <source>
        <dbReference type="ARBA" id="ARBA00023136"/>
    </source>
</evidence>
<evidence type="ECO:0000256" key="4">
    <source>
        <dbReference type="ARBA" id="ARBA00022679"/>
    </source>
</evidence>
<comment type="similarity">
    <text evidence="2">Belongs to the MNN1/MNT family.</text>
</comment>
<sequence length="314" mass="36912">FFLRLESKLYPWLHLNRQTSFSMYDGFEGRGIVICAGNGQFEYLISSVQAIRRLQPKMPIQIFHMGPKDLSVERRKYITEMTNDIETVDIFEILDNEWMHLGGWSIKAFSILASRFKEVIMIDSDAYFLRDVAELFEDPGYKLTGTLYFYDRTLFPNWKKGPNWMRTFLPIMSSFPPTTRMFRGLSMHEQESGVVVVNKGTRLLGLLATCKMNSRWERSMYTYDNFYGDKESFWVGYEMVQEPYAFVKSYPGVIGEREEYPLKNDGSQPQTVAVCGTQLHLDYLERPMWWNAGLMRNKNSRDRRILDFGYWMAG</sequence>
<dbReference type="EMBL" id="MCFF01000056">
    <property type="protein sequence ID" value="ORZ04579.1"/>
    <property type="molecule type" value="Genomic_DNA"/>
</dbReference>
<reference evidence="10 11" key="1">
    <citation type="submission" date="2016-07" db="EMBL/GenBank/DDBJ databases">
        <title>Pervasive Adenine N6-methylation of Active Genes in Fungi.</title>
        <authorList>
            <consortium name="DOE Joint Genome Institute"/>
            <person name="Mondo S.J."/>
            <person name="Dannebaum R.O."/>
            <person name="Kuo R.C."/>
            <person name="Labutti K."/>
            <person name="Haridas S."/>
            <person name="Kuo A."/>
            <person name="Salamov A."/>
            <person name="Ahrendt S.R."/>
            <person name="Lipzen A."/>
            <person name="Sullivan W."/>
            <person name="Andreopoulos W.B."/>
            <person name="Clum A."/>
            <person name="Lindquist E."/>
            <person name="Daum C."/>
            <person name="Ramamoorthy G.K."/>
            <person name="Gryganskyi A."/>
            <person name="Culley D."/>
            <person name="Magnuson J.K."/>
            <person name="James T.Y."/>
            <person name="O'Malley M.A."/>
            <person name="Stajich J.E."/>
            <person name="Spatafora J.W."/>
            <person name="Visel A."/>
            <person name="Grigoriev I.V."/>
        </authorList>
    </citation>
    <scope>NUCLEOTIDE SEQUENCE [LARGE SCALE GENOMIC DNA]</scope>
    <source>
        <strain evidence="10 11">NRRL 3116</strain>
    </source>
</reference>
<dbReference type="InterPro" id="IPR029044">
    <property type="entry name" value="Nucleotide-diphossugar_trans"/>
</dbReference>
<dbReference type="GO" id="GO:0005794">
    <property type="term" value="C:Golgi apparatus"/>
    <property type="evidence" value="ECO:0007669"/>
    <property type="project" value="TreeGrafter"/>
</dbReference>
<dbReference type="AlphaFoldDB" id="A0A1Y2GBM1"/>
<protein>
    <submittedName>
        <fullName evidence="10">Mannosyltransferase putative-domain-containing protein</fullName>
    </submittedName>
</protein>
<dbReference type="PANTHER" id="PTHR31392">
    <property type="entry name" value="ALPHA-1,3-MANNOSYLTRANSFERASE MNN1-RELATED"/>
    <property type="match status" value="1"/>
</dbReference>
<dbReference type="OrthoDB" id="430354at2759"/>
<comment type="subcellular location">
    <subcellularLocation>
        <location evidence="1">Membrane</location>
        <topology evidence="1">Single-pass type II membrane protein</topology>
    </subcellularLocation>
</comment>
<proteinExistence type="inferred from homology"/>
<keyword evidence="7" id="KW-1133">Transmembrane helix</keyword>
<accession>A0A1Y2GBM1</accession>
<evidence type="ECO:0000256" key="2">
    <source>
        <dbReference type="ARBA" id="ARBA00009105"/>
    </source>
</evidence>
<name>A0A1Y2GBM1_9FUNG</name>
<dbReference type="STRING" id="64571.A0A1Y2GBM1"/>
<dbReference type="InParanoid" id="A0A1Y2GBM1"/>
<keyword evidence="5" id="KW-0812">Transmembrane</keyword>
<dbReference type="Pfam" id="PF11051">
    <property type="entry name" value="Mannosyl_trans3"/>
    <property type="match status" value="1"/>
</dbReference>
<dbReference type="GO" id="GO:0000033">
    <property type="term" value="F:alpha-1,3-mannosyltransferase activity"/>
    <property type="evidence" value="ECO:0007669"/>
    <property type="project" value="TreeGrafter"/>
</dbReference>
<feature type="non-terminal residue" evidence="10">
    <location>
        <position position="314"/>
    </location>
</feature>
<evidence type="ECO:0000256" key="9">
    <source>
        <dbReference type="ARBA" id="ARBA00023180"/>
    </source>
</evidence>
<keyword evidence="9" id="KW-0325">Glycoprotein</keyword>
<evidence type="ECO:0000256" key="1">
    <source>
        <dbReference type="ARBA" id="ARBA00004606"/>
    </source>
</evidence>
<dbReference type="GeneID" id="33562090"/>
<dbReference type="Gene3D" id="3.90.550.10">
    <property type="entry name" value="Spore Coat Polysaccharide Biosynthesis Protein SpsA, Chain A"/>
    <property type="match status" value="1"/>
</dbReference>
<keyword evidence="4 10" id="KW-0808">Transferase</keyword>
<keyword evidence="3 10" id="KW-0328">Glycosyltransferase</keyword>
<comment type="caution">
    <text evidence="10">The sequence shown here is derived from an EMBL/GenBank/DDBJ whole genome shotgun (WGS) entry which is preliminary data.</text>
</comment>
<keyword evidence="8" id="KW-0472">Membrane</keyword>
<evidence type="ECO:0000313" key="10">
    <source>
        <dbReference type="EMBL" id="ORZ04579.1"/>
    </source>
</evidence>
<dbReference type="PANTHER" id="PTHR31392:SF1">
    <property type="entry name" value="ALPHA-1,3-MANNOSYLTRANSFERASE MNN1-RELATED"/>
    <property type="match status" value="1"/>
</dbReference>
<evidence type="ECO:0000313" key="11">
    <source>
        <dbReference type="Proteomes" id="UP000193648"/>
    </source>
</evidence>
<evidence type="ECO:0000256" key="6">
    <source>
        <dbReference type="ARBA" id="ARBA00022968"/>
    </source>
</evidence>
<gene>
    <name evidence="10" type="ORF">BCR41DRAFT_282383</name>
</gene>
<keyword evidence="6" id="KW-0735">Signal-anchor</keyword>
<dbReference type="GO" id="GO:0016020">
    <property type="term" value="C:membrane"/>
    <property type="evidence" value="ECO:0007669"/>
    <property type="project" value="UniProtKB-SubCell"/>
</dbReference>
<organism evidence="10 11">
    <name type="scientific">Lobosporangium transversale</name>
    <dbReference type="NCBI Taxonomy" id="64571"/>
    <lineage>
        <taxon>Eukaryota</taxon>
        <taxon>Fungi</taxon>
        <taxon>Fungi incertae sedis</taxon>
        <taxon>Mucoromycota</taxon>
        <taxon>Mortierellomycotina</taxon>
        <taxon>Mortierellomycetes</taxon>
        <taxon>Mortierellales</taxon>
        <taxon>Mortierellaceae</taxon>
        <taxon>Lobosporangium</taxon>
    </lineage>
</organism>
<keyword evidence="11" id="KW-1185">Reference proteome</keyword>
<dbReference type="SUPFAM" id="SSF53448">
    <property type="entry name" value="Nucleotide-diphospho-sugar transferases"/>
    <property type="match status" value="1"/>
</dbReference>
<dbReference type="InterPro" id="IPR022751">
    <property type="entry name" value="Alpha_mannosyltransferase"/>
</dbReference>
<evidence type="ECO:0000256" key="7">
    <source>
        <dbReference type="ARBA" id="ARBA00022989"/>
    </source>
</evidence>
<feature type="non-terminal residue" evidence="10">
    <location>
        <position position="1"/>
    </location>
</feature>
<dbReference type="GO" id="GO:0006493">
    <property type="term" value="P:protein O-linked glycosylation"/>
    <property type="evidence" value="ECO:0007669"/>
    <property type="project" value="TreeGrafter"/>
</dbReference>
<evidence type="ECO:0000256" key="3">
    <source>
        <dbReference type="ARBA" id="ARBA00022676"/>
    </source>
</evidence>